<dbReference type="PANTHER" id="PTHR43808">
    <property type="entry name" value="ACETYLORNITHINE DEACETYLASE"/>
    <property type="match status" value="1"/>
</dbReference>
<evidence type="ECO:0000259" key="3">
    <source>
        <dbReference type="Pfam" id="PF07687"/>
    </source>
</evidence>
<evidence type="ECO:0000313" key="5">
    <source>
        <dbReference type="Proteomes" id="UP001501407"/>
    </source>
</evidence>
<dbReference type="SUPFAM" id="SSF53187">
    <property type="entry name" value="Zn-dependent exopeptidases"/>
    <property type="match status" value="1"/>
</dbReference>
<comment type="caution">
    <text evidence="4">The sequence shown here is derived from an EMBL/GenBank/DDBJ whole genome shotgun (WGS) entry which is preliminary data.</text>
</comment>
<evidence type="ECO:0000256" key="2">
    <source>
        <dbReference type="ARBA" id="ARBA00022801"/>
    </source>
</evidence>
<dbReference type="PIRSF" id="PIRSF037238">
    <property type="entry name" value="Carboxypeptidase_G2"/>
    <property type="match status" value="1"/>
</dbReference>
<proteinExistence type="predicted"/>
<dbReference type="Gene3D" id="3.30.70.360">
    <property type="match status" value="1"/>
</dbReference>
<dbReference type="InterPro" id="IPR017150">
    <property type="entry name" value="Pept_M20_glutamate_carboxypep"/>
</dbReference>
<keyword evidence="2" id="KW-0378">Hydrolase</keyword>
<organism evidence="4 5">
    <name type="scientific">Microbacterium yannicii</name>
    <dbReference type="NCBI Taxonomy" id="671622"/>
    <lineage>
        <taxon>Bacteria</taxon>
        <taxon>Bacillati</taxon>
        <taxon>Actinomycetota</taxon>
        <taxon>Actinomycetes</taxon>
        <taxon>Micrococcales</taxon>
        <taxon>Microbacteriaceae</taxon>
        <taxon>Microbacterium</taxon>
    </lineage>
</organism>
<dbReference type="InterPro" id="IPR050072">
    <property type="entry name" value="Peptidase_M20A"/>
</dbReference>
<dbReference type="PANTHER" id="PTHR43808:SF9">
    <property type="entry name" value="BLL0789 PROTEIN"/>
    <property type="match status" value="1"/>
</dbReference>
<keyword evidence="5" id="KW-1185">Reference proteome</keyword>
<reference evidence="5" key="1">
    <citation type="journal article" date="2019" name="Int. J. Syst. Evol. Microbiol.">
        <title>The Global Catalogue of Microorganisms (GCM) 10K type strain sequencing project: providing services to taxonomists for standard genome sequencing and annotation.</title>
        <authorList>
            <consortium name="The Broad Institute Genomics Platform"/>
            <consortium name="The Broad Institute Genome Sequencing Center for Infectious Disease"/>
            <person name="Wu L."/>
            <person name="Ma J."/>
        </authorList>
    </citation>
    <scope>NUCLEOTIDE SEQUENCE [LARGE SCALE GENOMIC DNA]</scope>
    <source>
        <strain evidence="5">JCM 18959</strain>
    </source>
</reference>
<dbReference type="InterPro" id="IPR011650">
    <property type="entry name" value="Peptidase_M20_dimer"/>
</dbReference>
<feature type="domain" description="Peptidase M20 dimerisation" evidence="3">
    <location>
        <begin position="173"/>
        <end position="269"/>
    </location>
</feature>
<dbReference type="InterPro" id="IPR036264">
    <property type="entry name" value="Bact_exopeptidase_dim_dom"/>
</dbReference>
<protein>
    <submittedName>
        <fullName evidence="4">M20 family metallopeptidase</fullName>
    </submittedName>
</protein>
<dbReference type="RefSeq" id="WP_194412870.1">
    <property type="nucleotide sequence ID" value="NZ_BAABKZ010000001.1"/>
</dbReference>
<sequence length="374" mass="38740">MTVIRGGAPGDLLRRLERLVRIESPSRDTAASERMADQLAQWWQDAGATVRFESTDAGTSLVAEVAGEGDPLLLVGHSDTVWARGALDGDVPWSIDGDTVRGPGVYDMKSGLLVMIAAVERLRGRRHRAVRAVIVCDEEIGSPTTQALLRRCAEGVSGAIGFESPHPDGALKVGRRGSTRLRLEVQGRASHAALDPGAGVSAIDELVDQLLRVRSVVTDPALPSEVLCNVGTIAGGDRANVVPAGAHAEIGLRFVDAVAERRVLAALDALTPLRPGAVVKTGILSSRPAWAASVRDQELVAAIADIGRGIGQEVDARPASGAGDTNLLGSLGIPTVDGFGPSGGGAHAVTEHISLTSLGERIGLLEAVLAAVPD</sequence>
<dbReference type="Pfam" id="PF01546">
    <property type="entry name" value="Peptidase_M20"/>
    <property type="match status" value="1"/>
</dbReference>
<dbReference type="EMBL" id="BAABKZ010000001">
    <property type="protein sequence ID" value="GAA5088234.1"/>
    <property type="molecule type" value="Genomic_DNA"/>
</dbReference>
<gene>
    <name evidence="4" type="ORF">GCM10025760_10430</name>
</gene>
<dbReference type="SUPFAM" id="SSF55031">
    <property type="entry name" value="Bacterial exopeptidase dimerisation domain"/>
    <property type="match status" value="1"/>
</dbReference>
<dbReference type="Proteomes" id="UP001501407">
    <property type="component" value="Unassembled WGS sequence"/>
</dbReference>
<dbReference type="Pfam" id="PF07687">
    <property type="entry name" value="M20_dimer"/>
    <property type="match status" value="1"/>
</dbReference>
<keyword evidence="1" id="KW-0479">Metal-binding</keyword>
<accession>A0ABP9LZJ4</accession>
<name>A0ABP9LZJ4_9MICO</name>
<dbReference type="InterPro" id="IPR002933">
    <property type="entry name" value="Peptidase_M20"/>
</dbReference>
<evidence type="ECO:0000313" key="4">
    <source>
        <dbReference type="EMBL" id="GAA5088234.1"/>
    </source>
</evidence>
<evidence type="ECO:0000256" key="1">
    <source>
        <dbReference type="ARBA" id="ARBA00022723"/>
    </source>
</evidence>
<dbReference type="Gene3D" id="3.40.630.10">
    <property type="entry name" value="Zn peptidases"/>
    <property type="match status" value="1"/>
</dbReference>